<dbReference type="EMBL" id="LR134149">
    <property type="protein sequence ID" value="VEA31539.1"/>
    <property type="molecule type" value="Genomic_DNA"/>
</dbReference>
<dbReference type="GO" id="GO:0016509">
    <property type="term" value="F:long-chain (3S)-3-hydroxyacyl-CoA dehydrogenase (NAD+) activity"/>
    <property type="evidence" value="ECO:0007669"/>
    <property type="project" value="TreeGrafter"/>
</dbReference>
<name>A0A3S4GE35_SALET</name>
<dbReference type="GO" id="GO:0004300">
    <property type="term" value="F:enoyl-CoA hydratase activity"/>
    <property type="evidence" value="ECO:0007669"/>
    <property type="project" value="TreeGrafter"/>
</dbReference>
<accession>A0A3S4GE35</accession>
<dbReference type="InterPro" id="IPR006108">
    <property type="entry name" value="3HC_DH_C"/>
</dbReference>
<dbReference type="EC" id="1.1.1.35" evidence="5"/>
<dbReference type="Gene3D" id="3.40.50.720">
    <property type="entry name" value="NAD(P)-binding Rossmann-like Domain"/>
    <property type="match status" value="1"/>
</dbReference>
<dbReference type="InterPro" id="IPR036291">
    <property type="entry name" value="NAD(P)-bd_dom_sf"/>
</dbReference>
<dbReference type="InterPro" id="IPR008927">
    <property type="entry name" value="6-PGluconate_DH-like_C_sf"/>
</dbReference>
<dbReference type="GO" id="GO:0070403">
    <property type="term" value="F:NAD+ binding"/>
    <property type="evidence" value="ECO:0007669"/>
    <property type="project" value="InterPro"/>
</dbReference>
<dbReference type="SUPFAM" id="SSF51735">
    <property type="entry name" value="NAD(P)-binding Rossmann-fold domains"/>
    <property type="match status" value="1"/>
</dbReference>
<keyword evidence="2 5" id="KW-0560">Oxidoreductase</keyword>
<feature type="domain" description="3-hydroxyacyl-CoA dehydrogenase NAD binding" evidence="4">
    <location>
        <begin position="1"/>
        <end position="36"/>
    </location>
</feature>
<evidence type="ECO:0000313" key="6">
    <source>
        <dbReference type="Proteomes" id="UP000277214"/>
    </source>
</evidence>
<dbReference type="GO" id="GO:0006635">
    <property type="term" value="P:fatty acid beta-oxidation"/>
    <property type="evidence" value="ECO:0007669"/>
    <property type="project" value="TreeGrafter"/>
</dbReference>
<dbReference type="PANTHER" id="PTHR43612">
    <property type="entry name" value="TRIFUNCTIONAL ENZYME SUBUNIT ALPHA"/>
    <property type="match status" value="1"/>
</dbReference>
<dbReference type="SUPFAM" id="SSF48179">
    <property type="entry name" value="6-phosphogluconate dehydrogenase C-terminal domain-like"/>
    <property type="match status" value="1"/>
</dbReference>
<sequence length="92" mass="10100">MPLVEVIPHASTSAQTIATTVKLAKKQGKTPIVVSDKAGFYVNRILAPYINEAIRMLTEGERVEHIDAAPGKIWFSGGPIQLLDEVRNRHGH</sequence>
<dbReference type="PANTHER" id="PTHR43612:SF3">
    <property type="entry name" value="TRIFUNCTIONAL ENZYME SUBUNIT ALPHA, MITOCHONDRIAL"/>
    <property type="match status" value="1"/>
</dbReference>
<dbReference type="InterPro" id="IPR013328">
    <property type="entry name" value="6PGD_dom2"/>
</dbReference>
<dbReference type="InterPro" id="IPR050136">
    <property type="entry name" value="FA_oxidation_alpha_subunit"/>
</dbReference>
<dbReference type="Pfam" id="PF00725">
    <property type="entry name" value="3HCDH"/>
    <property type="match status" value="1"/>
</dbReference>
<gene>
    <name evidence="5" type="primary">fadJ_4</name>
    <name evidence="5" type="ORF">NCTC8272_00446</name>
</gene>
<dbReference type="AlphaFoldDB" id="A0A3S4GE35"/>
<proteinExistence type="inferred from homology"/>
<reference evidence="5 6" key="1">
    <citation type="submission" date="2018-12" db="EMBL/GenBank/DDBJ databases">
        <authorList>
            <consortium name="Pathogen Informatics"/>
        </authorList>
    </citation>
    <scope>NUCLEOTIDE SEQUENCE [LARGE SCALE GENOMIC DNA]</scope>
    <source>
        <strain evidence="5 6">NCTC8272</strain>
    </source>
</reference>
<dbReference type="InterPro" id="IPR006176">
    <property type="entry name" value="3-OHacyl-CoA_DH_NAD-bd"/>
</dbReference>
<evidence type="ECO:0000256" key="2">
    <source>
        <dbReference type="ARBA" id="ARBA00023002"/>
    </source>
</evidence>
<dbReference type="Gene3D" id="1.10.1040.10">
    <property type="entry name" value="N-(1-d-carboxylethyl)-l-norvaline Dehydrogenase, domain 2"/>
    <property type="match status" value="1"/>
</dbReference>
<dbReference type="PROSITE" id="PS00067">
    <property type="entry name" value="3HCDH"/>
    <property type="match status" value="1"/>
</dbReference>
<dbReference type="Proteomes" id="UP000277214">
    <property type="component" value="Chromosome 1"/>
</dbReference>
<dbReference type="InterPro" id="IPR006180">
    <property type="entry name" value="3-OHacyl-CoA_DH_CS"/>
</dbReference>
<evidence type="ECO:0000256" key="1">
    <source>
        <dbReference type="ARBA" id="ARBA00009463"/>
    </source>
</evidence>
<evidence type="ECO:0000313" key="5">
    <source>
        <dbReference type="EMBL" id="VEA31539.1"/>
    </source>
</evidence>
<organism evidence="5 6">
    <name type="scientific">Salmonella enterica I</name>
    <dbReference type="NCBI Taxonomy" id="59201"/>
    <lineage>
        <taxon>Bacteria</taxon>
        <taxon>Pseudomonadati</taxon>
        <taxon>Pseudomonadota</taxon>
        <taxon>Gammaproteobacteria</taxon>
        <taxon>Enterobacterales</taxon>
        <taxon>Enterobacteriaceae</taxon>
        <taxon>Salmonella</taxon>
    </lineage>
</organism>
<comment type="similarity">
    <text evidence="1">Belongs to the 3-hydroxyacyl-CoA dehydrogenase family.</text>
</comment>
<evidence type="ECO:0000259" key="4">
    <source>
        <dbReference type="Pfam" id="PF02737"/>
    </source>
</evidence>
<feature type="domain" description="3-hydroxyacyl-CoA dehydrogenase C-terminal" evidence="3">
    <location>
        <begin position="39"/>
        <end position="86"/>
    </location>
</feature>
<evidence type="ECO:0000259" key="3">
    <source>
        <dbReference type="Pfam" id="PF00725"/>
    </source>
</evidence>
<protein>
    <submittedName>
        <fullName evidence="5">Fatty acid oxidation complex alpha subunit</fullName>
        <ecNumber evidence="5">1.1.1.35</ecNumber>
    </submittedName>
</protein>
<dbReference type="Pfam" id="PF02737">
    <property type="entry name" value="3HCDH_N"/>
    <property type="match status" value="1"/>
</dbReference>